<gene>
    <name evidence="1" type="ORF">BU25DRAFT_481987</name>
</gene>
<accession>A0ACB6RKG7</accession>
<dbReference type="EMBL" id="MU006750">
    <property type="protein sequence ID" value="KAF2621837.1"/>
    <property type="molecule type" value="Genomic_DNA"/>
</dbReference>
<protein>
    <submittedName>
        <fullName evidence="1">Uncharacterized protein</fullName>
    </submittedName>
</protein>
<organism evidence="1 2">
    <name type="scientific">Macroventuria anomochaeta</name>
    <dbReference type="NCBI Taxonomy" id="301207"/>
    <lineage>
        <taxon>Eukaryota</taxon>
        <taxon>Fungi</taxon>
        <taxon>Dikarya</taxon>
        <taxon>Ascomycota</taxon>
        <taxon>Pezizomycotina</taxon>
        <taxon>Dothideomycetes</taxon>
        <taxon>Pleosporomycetidae</taxon>
        <taxon>Pleosporales</taxon>
        <taxon>Pleosporineae</taxon>
        <taxon>Didymellaceae</taxon>
        <taxon>Macroventuria</taxon>
    </lineage>
</organism>
<evidence type="ECO:0000313" key="1">
    <source>
        <dbReference type="EMBL" id="KAF2621837.1"/>
    </source>
</evidence>
<reference evidence="1" key="1">
    <citation type="journal article" date="2020" name="Stud. Mycol.">
        <title>101 Dothideomycetes genomes: a test case for predicting lifestyles and emergence of pathogens.</title>
        <authorList>
            <person name="Haridas S."/>
            <person name="Albert R."/>
            <person name="Binder M."/>
            <person name="Bloem J."/>
            <person name="Labutti K."/>
            <person name="Salamov A."/>
            <person name="Andreopoulos B."/>
            <person name="Baker S."/>
            <person name="Barry K."/>
            <person name="Bills G."/>
            <person name="Bluhm B."/>
            <person name="Cannon C."/>
            <person name="Castanera R."/>
            <person name="Culley D."/>
            <person name="Daum C."/>
            <person name="Ezra D."/>
            <person name="Gonzalez J."/>
            <person name="Henrissat B."/>
            <person name="Kuo A."/>
            <person name="Liang C."/>
            <person name="Lipzen A."/>
            <person name="Lutzoni F."/>
            <person name="Magnuson J."/>
            <person name="Mondo S."/>
            <person name="Nolan M."/>
            <person name="Ohm R."/>
            <person name="Pangilinan J."/>
            <person name="Park H.-J."/>
            <person name="Ramirez L."/>
            <person name="Alfaro M."/>
            <person name="Sun H."/>
            <person name="Tritt A."/>
            <person name="Yoshinaga Y."/>
            <person name="Zwiers L.-H."/>
            <person name="Turgeon B."/>
            <person name="Goodwin S."/>
            <person name="Spatafora J."/>
            <person name="Crous P."/>
            <person name="Grigoriev I."/>
        </authorList>
    </citation>
    <scope>NUCLEOTIDE SEQUENCE</scope>
    <source>
        <strain evidence="1">CBS 525.71</strain>
    </source>
</reference>
<name>A0ACB6RKG7_9PLEO</name>
<comment type="caution">
    <text evidence="1">The sequence shown here is derived from an EMBL/GenBank/DDBJ whole genome shotgun (WGS) entry which is preliminary data.</text>
</comment>
<sequence length="265" mass="28229">MRNLASGTSDELSPTCNKARNKLGYHRTSVACDICLHTQENIGDFHPPYHGVSASAPNTLYKYSGGLGIDPNHTPTSSGVPVQHAAYPYPPPIETQWLPTTCYLPSSTIAESPNSNAGHWRQSPSTANSVYGSKSGASCVHTPATMSTSSYGHPESHAWGQQPPFQPPPTQSMSYGNIEGALRSEGFVRALTRAATACAKPDSVSQTPTECASCNSTSQPIVERRARRLGRCANTPNGFQSFFRAAVSMSGPTTKTETHSGGRMV</sequence>
<dbReference type="Proteomes" id="UP000799754">
    <property type="component" value="Unassembled WGS sequence"/>
</dbReference>
<proteinExistence type="predicted"/>
<evidence type="ECO:0000313" key="2">
    <source>
        <dbReference type="Proteomes" id="UP000799754"/>
    </source>
</evidence>
<keyword evidence="2" id="KW-1185">Reference proteome</keyword>